<feature type="domain" description="Cyclic nucleotide-binding" evidence="6">
    <location>
        <begin position="1"/>
        <end position="61"/>
    </location>
</feature>
<dbReference type="GO" id="GO:0071949">
    <property type="term" value="F:FAD binding"/>
    <property type="evidence" value="ECO:0007669"/>
    <property type="project" value="InterPro"/>
</dbReference>
<dbReference type="PROSITE" id="PS50042">
    <property type="entry name" value="CNMP_BINDING_3"/>
    <property type="match status" value="1"/>
</dbReference>
<evidence type="ECO:0000256" key="5">
    <source>
        <dbReference type="ARBA" id="ARBA00023033"/>
    </source>
</evidence>
<reference evidence="7" key="2">
    <citation type="journal article" date="2023" name="IMA Fungus">
        <title>Comparative genomic study of the Penicillium genus elucidates a diverse pangenome and 15 lateral gene transfer events.</title>
        <authorList>
            <person name="Petersen C."/>
            <person name="Sorensen T."/>
            <person name="Nielsen M.R."/>
            <person name="Sondergaard T.E."/>
            <person name="Sorensen J.L."/>
            <person name="Fitzpatrick D.A."/>
            <person name="Frisvad J.C."/>
            <person name="Nielsen K.L."/>
        </authorList>
    </citation>
    <scope>NUCLEOTIDE SEQUENCE</scope>
    <source>
        <strain evidence="7">IBT 16849</strain>
    </source>
</reference>
<keyword evidence="4" id="KW-0560">Oxidoreductase</keyword>
<name>A0A9W9N163_9EURO</name>
<reference evidence="7" key="1">
    <citation type="submission" date="2022-11" db="EMBL/GenBank/DDBJ databases">
        <authorList>
            <person name="Petersen C."/>
        </authorList>
    </citation>
    <scope>NUCLEOTIDE SEQUENCE</scope>
    <source>
        <strain evidence="7">IBT 16849</strain>
    </source>
</reference>
<evidence type="ECO:0000256" key="1">
    <source>
        <dbReference type="ARBA" id="ARBA00007992"/>
    </source>
</evidence>
<comment type="similarity">
    <text evidence="1">Belongs to the paxM FAD-dependent monooxygenase family.</text>
</comment>
<evidence type="ECO:0000256" key="4">
    <source>
        <dbReference type="ARBA" id="ARBA00023002"/>
    </source>
</evidence>
<dbReference type="InterPro" id="IPR036188">
    <property type="entry name" value="FAD/NAD-bd_sf"/>
</dbReference>
<dbReference type="GO" id="GO:0004497">
    <property type="term" value="F:monooxygenase activity"/>
    <property type="evidence" value="ECO:0007669"/>
    <property type="project" value="UniProtKB-KW"/>
</dbReference>
<evidence type="ECO:0000313" key="7">
    <source>
        <dbReference type="EMBL" id="KAJ5211162.1"/>
    </source>
</evidence>
<dbReference type="Gene3D" id="3.50.50.60">
    <property type="entry name" value="FAD/NAD(P)-binding domain"/>
    <property type="match status" value="1"/>
</dbReference>
<keyword evidence="5 7" id="KW-0503">Monooxygenase</keyword>
<sequence>MEREQDTGISILVVGGGIAGLTFAIEAHRKGHNVRIIERRPRGETFGEMIIITTPALHTPKKWPGFMERARQEAVAPVVNMKKFDGTLIGTFPIGDPNNPSLAIYRSKLHKVLYEYVTQLGIPVEFSVTASDFFQAEDHAGVILSDGRRLTADVVVAADGVSTKSWTLVVGSKEPPISSGFILYRVTFPAAPALENPVIAKELEGFKDRAFLHAGPGAHVVTCKSDDQICWLLTRREDGGDDKEDWANTTSIDKALKAVEGWEPFMTEIIKATPNHTVLEWKLLWRNPQPRWVSPGGRIVQIGDAAHPFLPTSASGGTMAMEDAYSLAACLQIGGKDDVPLATKVHNHLRRGRRFDVTEADNTCADDRFERVSCAQKMGFKNREVFHNTDWDAVAKDPEIMGKMVGNWLVHHNPEQYALENYGKCAEHLLKGAPFENTNSVPGYRYKPWTVQELLDASESGKPVQDEGDWS</sequence>
<dbReference type="SUPFAM" id="SSF51905">
    <property type="entry name" value="FAD/NAD(P)-binding domain"/>
    <property type="match status" value="1"/>
</dbReference>
<dbReference type="AlphaFoldDB" id="A0A9W9N163"/>
<dbReference type="PRINTS" id="PR00420">
    <property type="entry name" value="RNGMNOXGNASE"/>
</dbReference>
<dbReference type="EMBL" id="JAPQKP010000001">
    <property type="protein sequence ID" value="KAJ5211162.1"/>
    <property type="molecule type" value="Genomic_DNA"/>
</dbReference>
<gene>
    <name evidence="7" type="ORF">N7472_001301</name>
</gene>
<proteinExistence type="inferred from homology"/>
<evidence type="ECO:0000256" key="3">
    <source>
        <dbReference type="ARBA" id="ARBA00022827"/>
    </source>
</evidence>
<accession>A0A9W9N163</accession>
<keyword evidence="2" id="KW-0285">Flavoprotein</keyword>
<dbReference type="InterPro" id="IPR050493">
    <property type="entry name" value="FAD-dep_Monooxygenase_BioMet"/>
</dbReference>
<keyword evidence="3" id="KW-0274">FAD</keyword>
<evidence type="ECO:0000256" key="2">
    <source>
        <dbReference type="ARBA" id="ARBA00022630"/>
    </source>
</evidence>
<dbReference type="InterPro" id="IPR000595">
    <property type="entry name" value="cNMP-bd_dom"/>
</dbReference>
<dbReference type="PANTHER" id="PTHR13789">
    <property type="entry name" value="MONOOXYGENASE"/>
    <property type="match status" value="1"/>
</dbReference>
<comment type="caution">
    <text evidence="7">The sequence shown here is derived from an EMBL/GenBank/DDBJ whole genome shotgun (WGS) entry which is preliminary data.</text>
</comment>
<keyword evidence="8" id="KW-1185">Reference proteome</keyword>
<protein>
    <submittedName>
        <fullName evidence="7">Monooxygenase FAD-binding</fullName>
    </submittedName>
</protein>
<dbReference type="PANTHER" id="PTHR13789:SF236">
    <property type="entry name" value="MONOOXYGENASE, PUTATIVE (AFU_ORTHOLOGUE AFUA_6G12060)-RELATED"/>
    <property type="match status" value="1"/>
</dbReference>
<dbReference type="SUPFAM" id="SSF54373">
    <property type="entry name" value="FAD-linked reductases, C-terminal domain"/>
    <property type="match status" value="1"/>
</dbReference>
<dbReference type="InterPro" id="IPR002938">
    <property type="entry name" value="FAD-bd"/>
</dbReference>
<evidence type="ECO:0000259" key="6">
    <source>
        <dbReference type="PROSITE" id="PS50042"/>
    </source>
</evidence>
<evidence type="ECO:0000313" key="8">
    <source>
        <dbReference type="Proteomes" id="UP001150879"/>
    </source>
</evidence>
<dbReference type="Pfam" id="PF01494">
    <property type="entry name" value="FAD_binding_3"/>
    <property type="match status" value="1"/>
</dbReference>
<organism evidence="7 8">
    <name type="scientific">Penicillium cf. griseofulvum</name>
    <dbReference type="NCBI Taxonomy" id="2972120"/>
    <lineage>
        <taxon>Eukaryota</taxon>
        <taxon>Fungi</taxon>
        <taxon>Dikarya</taxon>
        <taxon>Ascomycota</taxon>
        <taxon>Pezizomycotina</taxon>
        <taxon>Eurotiomycetes</taxon>
        <taxon>Eurotiomycetidae</taxon>
        <taxon>Eurotiales</taxon>
        <taxon>Aspergillaceae</taxon>
        <taxon>Penicillium</taxon>
    </lineage>
</organism>
<dbReference type="OrthoDB" id="16820at2759"/>
<dbReference type="Proteomes" id="UP001150879">
    <property type="component" value="Unassembled WGS sequence"/>
</dbReference>